<dbReference type="EMBL" id="JBDJNQ010000015">
    <property type="protein sequence ID" value="MEN5380250.1"/>
    <property type="molecule type" value="Genomic_DNA"/>
</dbReference>
<organism evidence="4 5">
    <name type="scientific">Sphingobacterium kitahiroshimense</name>
    <dbReference type="NCBI Taxonomy" id="470446"/>
    <lineage>
        <taxon>Bacteria</taxon>
        <taxon>Pseudomonadati</taxon>
        <taxon>Bacteroidota</taxon>
        <taxon>Sphingobacteriia</taxon>
        <taxon>Sphingobacteriales</taxon>
        <taxon>Sphingobacteriaceae</taxon>
        <taxon>Sphingobacterium</taxon>
    </lineage>
</organism>
<dbReference type="InterPro" id="IPR050680">
    <property type="entry name" value="YpeA/RimI_acetyltransf"/>
</dbReference>
<evidence type="ECO:0000256" key="1">
    <source>
        <dbReference type="ARBA" id="ARBA00022679"/>
    </source>
</evidence>
<proteinExistence type="predicted"/>
<dbReference type="SUPFAM" id="SSF55729">
    <property type="entry name" value="Acyl-CoA N-acyltransferases (Nat)"/>
    <property type="match status" value="1"/>
</dbReference>
<dbReference type="PANTHER" id="PTHR43420">
    <property type="entry name" value="ACETYLTRANSFERASE"/>
    <property type="match status" value="1"/>
</dbReference>
<dbReference type="Pfam" id="PF00583">
    <property type="entry name" value="Acetyltransf_1"/>
    <property type="match status" value="1"/>
</dbReference>
<evidence type="ECO:0000313" key="4">
    <source>
        <dbReference type="EMBL" id="MEN5380250.1"/>
    </source>
</evidence>
<dbReference type="PROSITE" id="PS51186">
    <property type="entry name" value="GNAT"/>
    <property type="match status" value="1"/>
</dbReference>
<dbReference type="CDD" id="cd04301">
    <property type="entry name" value="NAT_SF"/>
    <property type="match status" value="1"/>
</dbReference>
<dbReference type="InterPro" id="IPR000182">
    <property type="entry name" value="GNAT_dom"/>
</dbReference>
<name>A0ABV0BZP0_9SPHI</name>
<dbReference type="Gene3D" id="3.40.630.30">
    <property type="match status" value="1"/>
</dbReference>
<keyword evidence="2" id="KW-0012">Acyltransferase</keyword>
<dbReference type="Proteomes" id="UP001409291">
    <property type="component" value="Unassembled WGS sequence"/>
</dbReference>
<accession>A0ABV0BZP0</accession>
<feature type="domain" description="N-acetyltransferase" evidence="3">
    <location>
        <begin position="2"/>
        <end position="150"/>
    </location>
</feature>
<evidence type="ECO:0000313" key="5">
    <source>
        <dbReference type="Proteomes" id="UP001409291"/>
    </source>
</evidence>
<keyword evidence="5" id="KW-1185">Reference proteome</keyword>
<gene>
    <name evidence="4" type="ORF">ABE541_23495</name>
</gene>
<dbReference type="RefSeq" id="WP_132844382.1">
    <property type="nucleotide sequence ID" value="NZ_JBDJLH010000010.1"/>
</dbReference>
<sequence length="150" mass="17315">MITFEKLTSENIDIIVAMMQDFYAIDGYDIDPIVSRENFKIFLDDEKLGQSWLIKENDLVLGYIIVVYFFSFEFKGTVALLDELYLNADARGKGLGKKAVEFVKEYVQDKGCKLVLLEVEPHNLPAQKLYESQGFGFHPRNIMRYGIKNN</sequence>
<dbReference type="InterPro" id="IPR016181">
    <property type="entry name" value="Acyl_CoA_acyltransferase"/>
</dbReference>
<dbReference type="PANTHER" id="PTHR43420:SF12">
    <property type="entry name" value="N-ACETYLTRANSFERASE DOMAIN-CONTAINING PROTEIN"/>
    <property type="match status" value="1"/>
</dbReference>
<comment type="caution">
    <text evidence="4">The sequence shown here is derived from an EMBL/GenBank/DDBJ whole genome shotgun (WGS) entry which is preliminary data.</text>
</comment>
<keyword evidence="1" id="KW-0808">Transferase</keyword>
<evidence type="ECO:0000256" key="2">
    <source>
        <dbReference type="ARBA" id="ARBA00023315"/>
    </source>
</evidence>
<reference evidence="4 5" key="1">
    <citation type="submission" date="2024-04" db="EMBL/GenBank/DDBJ databases">
        <title>WGS of bacteria from Torrens River.</title>
        <authorList>
            <person name="Wyrsch E.R."/>
            <person name="Drigo B."/>
        </authorList>
    </citation>
    <scope>NUCLEOTIDE SEQUENCE [LARGE SCALE GENOMIC DNA]</scope>
    <source>
        <strain evidence="4 5">TWI391</strain>
    </source>
</reference>
<evidence type="ECO:0000259" key="3">
    <source>
        <dbReference type="PROSITE" id="PS51186"/>
    </source>
</evidence>
<protein>
    <submittedName>
        <fullName evidence="4">GNAT family N-acetyltransferase</fullName>
    </submittedName>
</protein>